<sequence>MVKKLNVLVEEHNIVNVKQTKRLLKLNQTCTFDLKVSRLVRSVWFFILNTDLPYALLGLESCIEFQLVIDCVKQAVVQKGRNLINFSSSECNDLSFHINPENKVKDGIFENEMKYDRTK</sequence>
<evidence type="ECO:0000313" key="1">
    <source>
        <dbReference type="EMBL" id="GFR14891.1"/>
    </source>
</evidence>
<evidence type="ECO:0000313" key="2">
    <source>
        <dbReference type="Proteomes" id="UP000887116"/>
    </source>
</evidence>
<protein>
    <submittedName>
        <fullName evidence="1">Uncharacterized protein</fullName>
    </submittedName>
</protein>
<organism evidence="1 2">
    <name type="scientific">Trichonephila clavata</name>
    <name type="common">Joro spider</name>
    <name type="synonym">Nephila clavata</name>
    <dbReference type="NCBI Taxonomy" id="2740835"/>
    <lineage>
        <taxon>Eukaryota</taxon>
        <taxon>Metazoa</taxon>
        <taxon>Ecdysozoa</taxon>
        <taxon>Arthropoda</taxon>
        <taxon>Chelicerata</taxon>
        <taxon>Arachnida</taxon>
        <taxon>Araneae</taxon>
        <taxon>Araneomorphae</taxon>
        <taxon>Entelegynae</taxon>
        <taxon>Araneoidea</taxon>
        <taxon>Nephilidae</taxon>
        <taxon>Trichonephila</taxon>
    </lineage>
</organism>
<dbReference type="Proteomes" id="UP000887116">
    <property type="component" value="Unassembled WGS sequence"/>
</dbReference>
<dbReference type="EMBL" id="BMAO01037039">
    <property type="protein sequence ID" value="GFR14891.1"/>
    <property type="molecule type" value="Genomic_DNA"/>
</dbReference>
<dbReference type="OrthoDB" id="6470986at2759"/>
<dbReference type="AlphaFoldDB" id="A0A8X6LLA0"/>
<accession>A0A8X6LLA0</accession>
<proteinExistence type="predicted"/>
<keyword evidence="2" id="KW-1185">Reference proteome</keyword>
<reference evidence="1" key="1">
    <citation type="submission" date="2020-07" db="EMBL/GenBank/DDBJ databases">
        <title>Multicomponent nature underlies the extraordinary mechanical properties of spider dragline silk.</title>
        <authorList>
            <person name="Kono N."/>
            <person name="Nakamura H."/>
            <person name="Mori M."/>
            <person name="Yoshida Y."/>
            <person name="Ohtoshi R."/>
            <person name="Malay A.D."/>
            <person name="Moran D.A.P."/>
            <person name="Tomita M."/>
            <person name="Numata K."/>
            <person name="Arakawa K."/>
        </authorList>
    </citation>
    <scope>NUCLEOTIDE SEQUENCE</scope>
</reference>
<comment type="caution">
    <text evidence="1">The sequence shown here is derived from an EMBL/GenBank/DDBJ whole genome shotgun (WGS) entry which is preliminary data.</text>
</comment>
<name>A0A8X6LLA0_TRICU</name>
<gene>
    <name evidence="1" type="ORF">TNCT_695601</name>
</gene>